<protein>
    <submittedName>
        <fullName evidence="1">Uncharacterized protein</fullName>
    </submittedName>
</protein>
<comment type="caution">
    <text evidence="1">The sequence shown here is derived from an EMBL/GenBank/DDBJ whole genome shotgun (WGS) entry which is preliminary data.</text>
</comment>
<keyword evidence="2" id="KW-1185">Reference proteome</keyword>
<gene>
    <name evidence="1" type="ORF">Aco04nite_14690</name>
</gene>
<name>A0A919VMR3_9ACTN</name>
<evidence type="ECO:0000313" key="2">
    <source>
        <dbReference type="Proteomes" id="UP000680865"/>
    </source>
</evidence>
<dbReference type="EMBL" id="BOQP01000006">
    <property type="protein sequence ID" value="GIM69317.1"/>
    <property type="molecule type" value="Genomic_DNA"/>
</dbReference>
<evidence type="ECO:0000313" key="1">
    <source>
        <dbReference type="EMBL" id="GIM69317.1"/>
    </source>
</evidence>
<accession>A0A919VMR3</accession>
<reference evidence="1" key="1">
    <citation type="submission" date="2021-03" db="EMBL/GenBank/DDBJ databases">
        <title>Whole genome shotgun sequence of Actinoplanes consettensis NBRC 14913.</title>
        <authorList>
            <person name="Komaki H."/>
            <person name="Tamura T."/>
        </authorList>
    </citation>
    <scope>NUCLEOTIDE SEQUENCE</scope>
    <source>
        <strain evidence="1">NBRC 14913</strain>
    </source>
</reference>
<dbReference type="Proteomes" id="UP000680865">
    <property type="component" value="Unassembled WGS sequence"/>
</dbReference>
<organism evidence="1 2">
    <name type="scientific">Winogradskya consettensis</name>
    <dbReference type="NCBI Taxonomy" id="113560"/>
    <lineage>
        <taxon>Bacteria</taxon>
        <taxon>Bacillati</taxon>
        <taxon>Actinomycetota</taxon>
        <taxon>Actinomycetes</taxon>
        <taxon>Micromonosporales</taxon>
        <taxon>Micromonosporaceae</taxon>
        <taxon>Winogradskya</taxon>
    </lineage>
</organism>
<dbReference type="AlphaFoldDB" id="A0A919VMR3"/>
<sequence>MACSEAGYVRGVLGAAGHAGDPDRHHLFDLDLGARADDRTADVAHPADRTVQQVGGPAGTGMGAARNRGKAVRGFAEQREADLGSVRRDQVPLLGG</sequence>
<proteinExistence type="predicted"/>